<dbReference type="EMBL" id="CAUH01001781">
    <property type="protein sequence ID" value="CCU75864.1"/>
    <property type="molecule type" value="Genomic_DNA"/>
</dbReference>
<evidence type="ECO:0000256" key="1">
    <source>
        <dbReference type="SAM" id="SignalP"/>
    </source>
</evidence>
<dbReference type="HOGENOM" id="CLU_162392_0_0_1"/>
<protein>
    <submittedName>
        <fullName evidence="2">CSEP0111 putative effector protein</fullName>
    </submittedName>
</protein>
<feature type="chain" id="PRO_5004106664" evidence="1">
    <location>
        <begin position="23"/>
        <end position="126"/>
    </location>
</feature>
<evidence type="ECO:0000313" key="3">
    <source>
        <dbReference type="Proteomes" id="UP000015441"/>
    </source>
</evidence>
<keyword evidence="1" id="KW-0732">Signal</keyword>
<reference evidence="2 3" key="1">
    <citation type="journal article" date="2010" name="Science">
        <title>Genome expansion and gene loss in powdery mildew fungi reveal tradeoffs in extreme parasitism.</title>
        <authorList>
            <person name="Spanu P.D."/>
            <person name="Abbott J.C."/>
            <person name="Amselem J."/>
            <person name="Burgis T.A."/>
            <person name="Soanes D.M."/>
            <person name="Stueber K."/>
            <person name="Ver Loren van Themaat E."/>
            <person name="Brown J.K.M."/>
            <person name="Butcher S.A."/>
            <person name="Gurr S.J."/>
            <person name="Lebrun M.-H."/>
            <person name="Ridout C.J."/>
            <person name="Schulze-Lefert P."/>
            <person name="Talbot N.J."/>
            <person name="Ahmadinejad N."/>
            <person name="Ametz C."/>
            <person name="Barton G.R."/>
            <person name="Benjdia M."/>
            <person name="Bidzinski P."/>
            <person name="Bindschedler L.V."/>
            <person name="Both M."/>
            <person name="Brewer M.T."/>
            <person name="Cadle-Davidson L."/>
            <person name="Cadle-Davidson M.M."/>
            <person name="Collemare J."/>
            <person name="Cramer R."/>
            <person name="Frenkel O."/>
            <person name="Godfrey D."/>
            <person name="Harriman J."/>
            <person name="Hoede C."/>
            <person name="King B.C."/>
            <person name="Klages S."/>
            <person name="Kleemann J."/>
            <person name="Knoll D."/>
            <person name="Koti P.S."/>
            <person name="Kreplak J."/>
            <person name="Lopez-Ruiz F.J."/>
            <person name="Lu X."/>
            <person name="Maekawa T."/>
            <person name="Mahanil S."/>
            <person name="Micali C."/>
            <person name="Milgroom M.G."/>
            <person name="Montana G."/>
            <person name="Noir S."/>
            <person name="O'Connell R.J."/>
            <person name="Oberhaensli S."/>
            <person name="Parlange F."/>
            <person name="Pedersen C."/>
            <person name="Quesneville H."/>
            <person name="Reinhardt R."/>
            <person name="Rott M."/>
            <person name="Sacristan S."/>
            <person name="Schmidt S.M."/>
            <person name="Schoen M."/>
            <person name="Skamnioti P."/>
            <person name="Sommer H."/>
            <person name="Stephens A."/>
            <person name="Takahara H."/>
            <person name="Thordal-Christensen H."/>
            <person name="Vigouroux M."/>
            <person name="Wessling R."/>
            <person name="Wicker T."/>
            <person name="Panstruga R."/>
        </authorList>
    </citation>
    <scope>NUCLEOTIDE SEQUENCE [LARGE SCALE GENOMIC DNA]</scope>
    <source>
        <strain evidence="2">DH14</strain>
    </source>
</reference>
<dbReference type="InParanoid" id="N1J8G1"/>
<organism evidence="2 3">
    <name type="scientific">Blumeria graminis f. sp. hordei (strain DH14)</name>
    <name type="common">Barley powdery mildew</name>
    <name type="synonym">Oidium monilioides f. sp. hordei</name>
    <dbReference type="NCBI Taxonomy" id="546991"/>
    <lineage>
        <taxon>Eukaryota</taxon>
        <taxon>Fungi</taxon>
        <taxon>Dikarya</taxon>
        <taxon>Ascomycota</taxon>
        <taxon>Pezizomycotina</taxon>
        <taxon>Leotiomycetes</taxon>
        <taxon>Erysiphales</taxon>
        <taxon>Erysiphaceae</taxon>
        <taxon>Blumeria</taxon>
        <taxon>Blumeria hordei</taxon>
    </lineage>
</organism>
<comment type="caution">
    <text evidence="2">The sequence shown here is derived from an EMBL/GenBank/DDBJ whole genome shotgun (WGS) entry which is preliminary data.</text>
</comment>
<dbReference type="Proteomes" id="UP000015441">
    <property type="component" value="Unassembled WGS sequence"/>
</dbReference>
<feature type="signal peptide" evidence="1">
    <location>
        <begin position="1"/>
        <end position="22"/>
    </location>
</feature>
<accession>N1J8G1</accession>
<evidence type="ECO:0000313" key="2">
    <source>
        <dbReference type="EMBL" id="CCU75864.1"/>
    </source>
</evidence>
<proteinExistence type="predicted"/>
<sequence>MRFPHLVHLSVIFGFFTFESAAYYTCPSGILIQNDTVRSRAQEIMNLGVQLDVHRTPGQVEMSNITFYGSKAGGDLWFTSDFNPPITTENTFKISISYPGEEIVLTEFQKFGSGSQEGTCDVSVEM</sequence>
<gene>
    <name evidence="2" type="ORF">BGHDH14_bgh03481</name>
</gene>
<keyword evidence="3" id="KW-1185">Reference proteome</keyword>
<dbReference type="AlphaFoldDB" id="N1J8G1"/>
<name>N1J8G1_BLUG1</name>